<keyword evidence="5" id="KW-0418">Kinase</keyword>
<feature type="domain" description="Protein kinase" evidence="7">
    <location>
        <begin position="1"/>
        <end position="257"/>
    </location>
</feature>
<evidence type="ECO:0000256" key="3">
    <source>
        <dbReference type="ARBA" id="ARBA00022679"/>
    </source>
</evidence>
<evidence type="ECO:0000313" key="9">
    <source>
        <dbReference type="Proteomes" id="UP000596661"/>
    </source>
</evidence>
<evidence type="ECO:0000259" key="7">
    <source>
        <dbReference type="PROSITE" id="PS50011"/>
    </source>
</evidence>
<keyword evidence="2" id="KW-0723">Serine/threonine-protein kinase</keyword>
<proteinExistence type="inferred from homology"/>
<dbReference type="Gramene" id="evm.model.ctgX114.1">
    <property type="protein sequence ID" value="cds.evm.model.ctgX114.1"/>
    <property type="gene ID" value="evm.TU.ctgX114.1"/>
</dbReference>
<dbReference type="Pfam" id="PF00069">
    <property type="entry name" value="Pkinase"/>
    <property type="match status" value="1"/>
</dbReference>
<dbReference type="Gene3D" id="1.10.510.10">
    <property type="entry name" value="Transferase(Phosphotransferase) domain 1"/>
    <property type="match status" value="1"/>
</dbReference>
<dbReference type="AlphaFoldDB" id="A0A803QRI7"/>
<evidence type="ECO:0000256" key="2">
    <source>
        <dbReference type="ARBA" id="ARBA00022527"/>
    </source>
</evidence>
<evidence type="ECO:0000256" key="1">
    <source>
        <dbReference type="ARBA" id="ARBA00005354"/>
    </source>
</evidence>
<dbReference type="Proteomes" id="UP000596661">
    <property type="component" value="Unassembled WGS sequence"/>
</dbReference>
<dbReference type="EnsemblPlants" id="evm.model.ctgX114.1">
    <property type="protein sequence ID" value="cds.evm.model.ctgX114.1"/>
    <property type="gene ID" value="evm.TU.ctgX114.1"/>
</dbReference>
<dbReference type="InterPro" id="IPR050205">
    <property type="entry name" value="CDPK_Ser/Thr_kinases"/>
</dbReference>
<keyword evidence="9" id="KW-1185">Reference proteome</keyword>
<dbReference type="PROSITE" id="PS50011">
    <property type="entry name" value="PROTEIN_KINASE_DOM"/>
    <property type="match status" value="1"/>
</dbReference>
<protein>
    <recommendedName>
        <fullName evidence="7">Protein kinase domain-containing protein</fullName>
    </recommendedName>
</protein>
<keyword evidence="6" id="KW-0067">ATP-binding</keyword>
<keyword evidence="3" id="KW-0808">Transferase</keyword>
<reference evidence="8" key="1">
    <citation type="submission" date="2021-03" db="UniProtKB">
        <authorList>
            <consortium name="EnsemblPlants"/>
        </authorList>
    </citation>
    <scope>IDENTIFICATION</scope>
</reference>
<organism evidence="8 9">
    <name type="scientific">Cannabis sativa</name>
    <name type="common">Hemp</name>
    <name type="synonym">Marijuana</name>
    <dbReference type="NCBI Taxonomy" id="3483"/>
    <lineage>
        <taxon>Eukaryota</taxon>
        <taxon>Viridiplantae</taxon>
        <taxon>Streptophyta</taxon>
        <taxon>Embryophyta</taxon>
        <taxon>Tracheophyta</taxon>
        <taxon>Spermatophyta</taxon>
        <taxon>Magnoliopsida</taxon>
        <taxon>eudicotyledons</taxon>
        <taxon>Gunneridae</taxon>
        <taxon>Pentapetalae</taxon>
        <taxon>rosids</taxon>
        <taxon>fabids</taxon>
        <taxon>Rosales</taxon>
        <taxon>Cannabaceae</taxon>
        <taxon>Cannabis</taxon>
    </lineage>
</organism>
<dbReference type="InterPro" id="IPR011009">
    <property type="entry name" value="Kinase-like_dom_sf"/>
</dbReference>
<keyword evidence="4" id="KW-0547">Nucleotide-binding</keyword>
<dbReference type="GO" id="GO:0004674">
    <property type="term" value="F:protein serine/threonine kinase activity"/>
    <property type="evidence" value="ECO:0007669"/>
    <property type="project" value="UniProtKB-KW"/>
</dbReference>
<dbReference type="PANTHER" id="PTHR24349">
    <property type="entry name" value="SERINE/THREONINE-PROTEIN KINASE"/>
    <property type="match status" value="1"/>
</dbReference>
<evidence type="ECO:0000256" key="5">
    <source>
        <dbReference type="ARBA" id="ARBA00022777"/>
    </source>
</evidence>
<evidence type="ECO:0000313" key="8">
    <source>
        <dbReference type="EnsemblPlants" id="cds.evm.model.ctgX114.1"/>
    </source>
</evidence>
<evidence type="ECO:0000256" key="4">
    <source>
        <dbReference type="ARBA" id="ARBA00022741"/>
    </source>
</evidence>
<sequence>EGGKLKQRLENLCHPNNGYTFEQWFDMSVELSKRELELNSGVENKGERFEGRDGKRETSFGLDEVKEDHHLGTVWSCHQRGIKSRLIFGRRWEKRLSTGTVRGCHQGEAFRFWLKEGHVRRYKFISFLIRFHLGCGGKKKREVDNLSEPNPETIVELEELHEEEEDMNGTVLRSGQELKPENILLDSRGNLKLADFGYAEWLNEDGLVEWVVGTPYYVAPEVLLGREYNEIFQSVLRGNLRFSTRIFWSISPSAKDL</sequence>
<name>A0A803QRI7_CANSA</name>
<dbReference type="SUPFAM" id="SSF56112">
    <property type="entry name" value="Protein kinase-like (PK-like)"/>
    <property type="match status" value="1"/>
</dbReference>
<comment type="similarity">
    <text evidence="1">Belongs to the protein kinase superfamily. CAMK Ser/Thr protein kinase family. CaMK subfamily.</text>
</comment>
<dbReference type="InterPro" id="IPR000719">
    <property type="entry name" value="Prot_kinase_dom"/>
</dbReference>
<evidence type="ECO:0000256" key="6">
    <source>
        <dbReference type="ARBA" id="ARBA00022840"/>
    </source>
</evidence>
<dbReference type="GO" id="GO:0005524">
    <property type="term" value="F:ATP binding"/>
    <property type="evidence" value="ECO:0007669"/>
    <property type="project" value="UniProtKB-KW"/>
</dbReference>
<accession>A0A803QRI7</accession>